<accession>A0A7J7KTP2</accession>
<dbReference type="GO" id="GO:0008597">
    <property type="term" value="F:calcium-dependent protein serine/threonine phosphatase regulator activity"/>
    <property type="evidence" value="ECO:0007669"/>
    <property type="project" value="TreeGrafter"/>
</dbReference>
<dbReference type="SUPFAM" id="SSF54928">
    <property type="entry name" value="RNA-binding domain, RBD"/>
    <property type="match status" value="1"/>
</dbReference>
<dbReference type="EMBL" id="VXIV02000029">
    <property type="protein sequence ID" value="KAF6041544.1"/>
    <property type="molecule type" value="Genomic_DNA"/>
</dbReference>
<keyword evidence="4" id="KW-1185">Reference proteome</keyword>
<dbReference type="GO" id="GO:0003676">
    <property type="term" value="F:nucleic acid binding"/>
    <property type="evidence" value="ECO:0007669"/>
    <property type="project" value="InterPro"/>
</dbReference>
<dbReference type="GO" id="GO:0005634">
    <property type="term" value="C:nucleus"/>
    <property type="evidence" value="ECO:0007669"/>
    <property type="project" value="TreeGrafter"/>
</dbReference>
<dbReference type="InterPro" id="IPR012677">
    <property type="entry name" value="Nucleotide-bd_a/b_plait_sf"/>
</dbReference>
<evidence type="ECO:0000256" key="1">
    <source>
        <dbReference type="ARBA" id="ARBA00008209"/>
    </source>
</evidence>
<feature type="region of interest" description="Disordered" evidence="2">
    <location>
        <begin position="211"/>
        <end position="235"/>
    </location>
</feature>
<dbReference type="InterPro" id="IPR035979">
    <property type="entry name" value="RBD_domain_sf"/>
</dbReference>
<proteinExistence type="inferred from homology"/>
<comment type="similarity">
    <text evidence="1">Belongs to the RCAN family.</text>
</comment>
<gene>
    <name evidence="3" type="ORF">EB796_000150</name>
</gene>
<evidence type="ECO:0000313" key="4">
    <source>
        <dbReference type="Proteomes" id="UP000593567"/>
    </source>
</evidence>
<dbReference type="InterPro" id="IPR006931">
    <property type="entry name" value="Calcipressin"/>
</dbReference>
<dbReference type="Proteomes" id="UP000593567">
    <property type="component" value="Unassembled WGS sequence"/>
</dbReference>
<sequence length="235" mass="26435">MNLNRILYHILIVAIKFLEMEDDELGESSSSPPLSMEKVKEELEYLKDVPKAIIFTNLPSSMFDKDSQNTIKSEFESTLQKYDSNIKVAYLPNFRRARVEFTSGSVAALVKYELHKSHLRGNEIKAFFVQTPSLYSTFDKSTLNPPKLEKQFLISPPASPPVGWEPITEHEPIINYDLVQAMLVLGPEGGSHELHSGCEAKNIPKIVIHLTPDDSSIDPSKASNVPIKQTKRPPM</sequence>
<dbReference type="GO" id="GO:0005737">
    <property type="term" value="C:cytoplasm"/>
    <property type="evidence" value="ECO:0007669"/>
    <property type="project" value="TreeGrafter"/>
</dbReference>
<dbReference type="AlphaFoldDB" id="A0A7J7KTP2"/>
<feature type="compositionally biased region" description="Polar residues" evidence="2">
    <location>
        <begin position="213"/>
        <end position="227"/>
    </location>
</feature>
<evidence type="ECO:0000256" key="2">
    <source>
        <dbReference type="SAM" id="MobiDB-lite"/>
    </source>
</evidence>
<reference evidence="3" key="1">
    <citation type="submission" date="2020-06" db="EMBL/GenBank/DDBJ databases">
        <title>Draft genome of Bugula neritina, a colonial animal packing powerful symbionts and potential medicines.</title>
        <authorList>
            <person name="Rayko M."/>
        </authorList>
    </citation>
    <scope>NUCLEOTIDE SEQUENCE [LARGE SCALE GENOMIC DNA]</scope>
    <source>
        <strain evidence="3">Kwan_BN1</strain>
    </source>
</reference>
<name>A0A7J7KTP2_BUGNE</name>
<protein>
    <submittedName>
        <fullName evidence="3">RCAN2</fullName>
    </submittedName>
</protein>
<dbReference type="PANTHER" id="PTHR10300">
    <property type="entry name" value="CALCIPRESSIN"/>
    <property type="match status" value="1"/>
</dbReference>
<dbReference type="CDD" id="cd12434">
    <property type="entry name" value="RRM_RCAN_like"/>
    <property type="match status" value="1"/>
</dbReference>
<comment type="caution">
    <text evidence="3">The sequence shown here is derived from an EMBL/GenBank/DDBJ whole genome shotgun (WGS) entry which is preliminary data.</text>
</comment>
<organism evidence="3 4">
    <name type="scientific">Bugula neritina</name>
    <name type="common">Brown bryozoan</name>
    <name type="synonym">Sertularia neritina</name>
    <dbReference type="NCBI Taxonomy" id="10212"/>
    <lineage>
        <taxon>Eukaryota</taxon>
        <taxon>Metazoa</taxon>
        <taxon>Spiralia</taxon>
        <taxon>Lophotrochozoa</taxon>
        <taxon>Bryozoa</taxon>
        <taxon>Gymnolaemata</taxon>
        <taxon>Cheilostomatida</taxon>
        <taxon>Flustrina</taxon>
        <taxon>Buguloidea</taxon>
        <taxon>Bugulidae</taxon>
        <taxon>Bugula</taxon>
    </lineage>
</organism>
<evidence type="ECO:0000313" key="3">
    <source>
        <dbReference type="EMBL" id="KAF6041544.1"/>
    </source>
</evidence>
<dbReference type="PANTHER" id="PTHR10300:SF14">
    <property type="entry name" value="PROTEIN SARAH"/>
    <property type="match status" value="1"/>
</dbReference>
<dbReference type="GO" id="GO:0019722">
    <property type="term" value="P:calcium-mediated signaling"/>
    <property type="evidence" value="ECO:0007669"/>
    <property type="project" value="InterPro"/>
</dbReference>
<dbReference type="Pfam" id="PF04847">
    <property type="entry name" value="Calcipressin"/>
    <property type="match status" value="1"/>
</dbReference>
<dbReference type="OrthoDB" id="17212at2759"/>
<dbReference type="Gene3D" id="3.30.70.330">
    <property type="match status" value="1"/>
</dbReference>